<feature type="domain" description="Endo-alpha-N-acetylgalactosaminidase" evidence="1">
    <location>
        <begin position="60"/>
        <end position="249"/>
    </location>
</feature>
<dbReference type="Gene3D" id="3.20.20.80">
    <property type="entry name" value="Glycosidases"/>
    <property type="match status" value="1"/>
</dbReference>
<keyword evidence="3" id="KW-1185">Reference proteome</keyword>
<organism evidence="2 3">
    <name type="scientific">Paenibacillus agaridevorans</name>
    <dbReference type="NCBI Taxonomy" id="171404"/>
    <lineage>
        <taxon>Bacteria</taxon>
        <taxon>Bacillati</taxon>
        <taxon>Bacillota</taxon>
        <taxon>Bacilli</taxon>
        <taxon>Bacillales</taxon>
        <taxon>Paenibacillaceae</taxon>
        <taxon>Paenibacillus</taxon>
    </lineage>
</organism>
<accession>A0A2R5EN23</accession>
<dbReference type="InterPro" id="IPR013780">
    <property type="entry name" value="Glyco_hydro_b"/>
</dbReference>
<dbReference type="EMBL" id="BDQX01000098">
    <property type="protein sequence ID" value="GBG07515.1"/>
    <property type="molecule type" value="Genomic_DNA"/>
</dbReference>
<dbReference type="GO" id="GO:0033926">
    <property type="term" value="F:endo-alpha-N-acetylgalactosaminidase activity"/>
    <property type="evidence" value="ECO:0007669"/>
    <property type="project" value="InterPro"/>
</dbReference>
<comment type="caution">
    <text evidence="2">The sequence shown here is derived from an EMBL/GenBank/DDBJ whole genome shotgun (WGS) entry which is preliminary data.</text>
</comment>
<evidence type="ECO:0000313" key="2">
    <source>
        <dbReference type="EMBL" id="GBG07515.1"/>
    </source>
</evidence>
<dbReference type="Proteomes" id="UP000245202">
    <property type="component" value="Unassembled WGS sequence"/>
</dbReference>
<evidence type="ECO:0000259" key="1">
    <source>
        <dbReference type="Pfam" id="PF12905"/>
    </source>
</evidence>
<reference evidence="2 3" key="1">
    <citation type="submission" date="2017-08" db="EMBL/GenBank/DDBJ databases">
        <title>Substantial Increase in Enzyme Production by Combined Drug-Resistance Mutations in Paenibacillus agaridevorans.</title>
        <authorList>
            <person name="Tanaka Y."/>
            <person name="Funane K."/>
            <person name="Hosaka T."/>
            <person name="Shiwa Y."/>
            <person name="Fujita N."/>
            <person name="Miyazaki T."/>
            <person name="Yoshikawa H."/>
            <person name="Murakami K."/>
            <person name="Kasahara K."/>
            <person name="Inaoka T."/>
            <person name="Hiraga Y."/>
            <person name="Ochi K."/>
        </authorList>
    </citation>
    <scope>NUCLEOTIDE SEQUENCE [LARGE SCALE GENOMIC DNA]</scope>
    <source>
        <strain evidence="2 3">T-3040</strain>
    </source>
</reference>
<name>A0A2R5EN23_9BACL</name>
<dbReference type="AlphaFoldDB" id="A0A2R5EN23"/>
<dbReference type="Gene3D" id="2.60.40.1180">
    <property type="entry name" value="Golgi alpha-mannosidase II"/>
    <property type="match status" value="1"/>
</dbReference>
<evidence type="ECO:0000313" key="3">
    <source>
        <dbReference type="Proteomes" id="UP000245202"/>
    </source>
</evidence>
<dbReference type="Pfam" id="PF12905">
    <property type="entry name" value="Glyco_hydro_101"/>
    <property type="match status" value="1"/>
</dbReference>
<sequence>MTNSIDSNEAWRSISGDYYDWQVTMQPESPYNFDYSQTLTMKLGMAIPDGKGGAKVFCTFEQALRYIVDIDRLTRGIPKIIYLVGWQYNGHDDRYPAWDEVNVHLKRSQDPTARDSYLWLAEEAKRYNTTVSVHVNMTDAYDNSPHWDIYMEHDLISRNEDGSLLQIGNYNDMAAYQIFYKNEWESGVIVKRIEMLISLLELDRAGTVHLDAYFPRANVFRGVSQEEESSYMRRTIRYFRERGIDVTSENFAHLRNDPFIGLQPWCWWFDQCDERHFLERPAKLLSGAAIRDYSIPGIPRRHDLEFLFGAGVHGEDVFWDPENGVSREDWHDIFMEQICTRMLQYQYLNSHDRIRMEGEGDKRIVHYSGGHSVHLADRSVRRDGKPMREGDDVLFPALWQERPELIAFSKTGYSRRLWSLPPDWNEVSAVDIYRITSDGLTEVKLGHPAVGGQLELSLPAGTAVSIFPSAHRLL</sequence>
<dbReference type="RefSeq" id="WP_108992555.1">
    <property type="nucleotide sequence ID" value="NZ_BDQX01000098.1"/>
</dbReference>
<dbReference type="InterPro" id="IPR025706">
    <property type="entry name" value="Endoa_GalNAc"/>
</dbReference>
<protein>
    <recommendedName>
        <fullName evidence="1">Endo-alpha-N-acetylgalactosaminidase domain-containing protein</fullName>
    </recommendedName>
</protein>
<gene>
    <name evidence="2" type="ORF">PAT3040_02068</name>
</gene>
<proteinExistence type="predicted"/>